<evidence type="ECO:0000256" key="5">
    <source>
        <dbReference type="ARBA" id="ARBA00022553"/>
    </source>
</evidence>
<comment type="subcellular location">
    <subcellularLocation>
        <location evidence="2">Cell membrane</location>
        <topology evidence="2">Multi-pass membrane protein</topology>
    </subcellularLocation>
</comment>
<dbReference type="Pfam" id="PF02518">
    <property type="entry name" value="HATPase_c"/>
    <property type="match status" value="1"/>
</dbReference>
<feature type="coiled-coil region" evidence="10">
    <location>
        <begin position="243"/>
        <end position="270"/>
    </location>
</feature>
<keyword evidence="11" id="KW-0812">Transmembrane</keyword>
<comment type="catalytic activity">
    <reaction evidence="1">
        <text>ATP + protein L-histidine = ADP + protein N-phospho-L-histidine.</text>
        <dbReference type="EC" id="2.7.13.3"/>
    </reaction>
</comment>
<evidence type="ECO:0000256" key="8">
    <source>
        <dbReference type="ARBA" id="ARBA00023012"/>
    </source>
</evidence>
<evidence type="ECO:0000256" key="10">
    <source>
        <dbReference type="SAM" id="Coils"/>
    </source>
</evidence>
<reference evidence="13 14" key="1">
    <citation type="submission" date="2019-06" db="EMBL/GenBank/DDBJ databases">
        <title>Genomic Encyclopedia of Type Strains, Phase IV (KMG-V): Genome sequencing to study the core and pangenomes of soil and plant-associated prokaryotes.</title>
        <authorList>
            <person name="Whitman W."/>
        </authorList>
    </citation>
    <scope>NUCLEOTIDE SEQUENCE [LARGE SCALE GENOMIC DNA]</scope>
    <source>
        <strain evidence="13 14">BR 11880</strain>
    </source>
</reference>
<dbReference type="SUPFAM" id="SSF47384">
    <property type="entry name" value="Homodimeric domain of signal transducing histidine kinase"/>
    <property type="match status" value="1"/>
</dbReference>
<evidence type="ECO:0000256" key="9">
    <source>
        <dbReference type="ARBA" id="ARBA00023026"/>
    </source>
</evidence>
<organism evidence="13 14">
    <name type="scientific">Nitrospirillum amazonense</name>
    <dbReference type="NCBI Taxonomy" id="28077"/>
    <lineage>
        <taxon>Bacteria</taxon>
        <taxon>Pseudomonadati</taxon>
        <taxon>Pseudomonadota</taxon>
        <taxon>Alphaproteobacteria</taxon>
        <taxon>Rhodospirillales</taxon>
        <taxon>Azospirillaceae</taxon>
        <taxon>Nitrospirillum</taxon>
    </lineage>
</organism>
<comment type="caution">
    <text evidence="13">The sequence shown here is derived from an EMBL/GenBank/DDBJ whole genome shotgun (WGS) entry which is preliminary data.</text>
</comment>
<keyword evidence="5" id="KW-0597">Phosphoprotein</keyword>
<dbReference type="PANTHER" id="PTHR44936">
    <property type="entry name" value="SENSOR PROTEIN CREC"/>
    <property type="match status" value="1"/>
</dbReference>
<dbReference type="SMART" id="SM00388">
    <property type="entry name" value="HisKA"/>
    <property type="match status" value="1"/>
</dbReference>
<dbReference type="Gene3D" id="1.10.287.130">
    <property type="match status" value="1"/>
</dbReference>
<evidence type="ECO:0000256" key="1">
    <source>
        <dbReference type="ARBA" id="ARBA00000085"/>
    </source>
</evidence>
<proteinExistence type="predicted"/>
<sequence>MFQSLRTRLVALLLIVAFAAVAIGALMTGLFQRSAAAQVGQMEAEAARACEAQSGAFRFYVSGWHSHDPSSSLSTIREGLEPVVQSALHDRPGIEGGIWQDGEGSLAYAYPSYEGAGPKTDLPRAELTRIKAINQAALGEGHTVTARYRASTEVLILAACPLPGPLPGLTAWTMTRVRTLEGHGYQQLMTGLGLLLIIVLAAGGLLTQLTMTWSRHITRIETTLATHDVNDLPVLPSTGERELDRIVRALNEAGERLATARRRAETMAREVATSQRLAAIGRVTAGVAHEIRNPIAAMKLKAENALAGDATRKEQALGAILEQIDRLDALLHRLLSVTEQDTPAYQRVHLADFLDRIVRRHADVAATRGVAVKSEAAVQHARFDPGQLERALDNLILNALQVAPQDSTVHVRARLAEDHLILAVEDRGAGPPPHLRDELFEPFVTGRADGTGLGLSIVREIAAAHDGVARFHHTNGATTFEIVLPWQPC</sequence>
<dbReference type="SUPFAM" id="SSF55874">
    <property type="entry name" value="ATPase domain of HSP90 chaperone/DNA topoisomerase II/histidine kinase"/>
    <property type="match status" value="1"/>
</dbReference>
<dbReference type="OrthoDB" id="9815750at2"/>
<keyword evidence="10" id="KW-0175">Coiled coil</keyword>
<dbReference type="CDD" id="cd00082">
    <property type="entry name" value="HisKA"/>
    <property type="match status" value="1"/>
</dbReference>
<dbReference type="SMART" id="SM00387">
    <property type="entry name" value="HATPase_c"/>
    <property type="match status" value="1"/>
</dbReference>
<keyword evidence="11" id="KW-1133">Transmembrane helix</keyword>
<feature type="domain" description="Histidine kinase" evidence="12">
    <location>
        <begin position="286"/>
        <end position="488"/>
    </location>
</feature>
<keyword evidence="9" id="KW-0843">Virulence</keyword>
<dbReference type="RefSeq" id="WP_145748914.1">
    <property type="nucleotide sequence ID" value="NZ_VITN01000002.1"/>
</dbReference>
<evidence type="ECO:0000259" key="12">
    <source>
        <dbReference type="PROSITE" id="PS50109"/>
    </source>
</evidence>
<evidence type="ECO:0000313" key="14">
    <source>
        <dbReference type="Proteomes" id="UP000319859"/>
    </source>
</evidence>
<dbReference type="GO" id="GO:0005886">
    <property type="term" value="C:plasma membrane"/>
    <property type="evidence" value="ECO:0007669"/>
    <property type="project" value="UniProtKB-SubCell"/>
</dbReference>
<evidence type="ECO:0000256" key="6">
    <source>
        <dbReference type="ARBA" id="ARBA00022679"/>
    </source>
</evidence>
<dbReference type="Pfam" id="PF00512">
    <property type="entry name" value="HisKA"/>
    <property type="match status" value="1"/>
</dbReference>
<dbReference type="EMBL" id="VITN01000002">
    <property type="protein sequence ID" value="TWB23746.1"/>
    <property type="molecule type" value="Genomic_DNA"/>
</dbReference>
<dbReference type="PROSITE" id="PS50109">
    <property type="entry name" value="HIS_KIN"/>
    <property type="match status" value="1"/>
</dbReference>
<keyword evidence="4" id="KW-1003">Cell membrane</keyword>
<dbReference type="InterPro" id="IPR036890">
    <property type="entry name" value="HATPase_C_sf"/>
</dbReference>
<evidence type="ECO:0000313" key="13">
    <source>
        <dbReference type="EMBL" id="TWB23746.1"/>
    </source>
</evidence>
<dbReference type="InterPro" id="IPR003594">
    <property type="entry name" value="HATPase_dom"/>
</dbReference>
<dbReference type="Proteomes" id="UP000319859">
    <property type="component" value="Unassembled WGS sequence"/>
</dbReference>
<keyword evidence="11" id="KW-0472">Membrane</keyword>
<evidence type="ECO:0000256" key="7">
    <source>
        <dbReference type="ARBA" id="ARBA00022777"/>
    </source>
</evidence>
<dbReference type="InterPro" id="IPR003661">
    <property type="entry name" value="HisK_dim/P_dom"/>
</dbReference>
<keyword evidence="7" id="KW-0418">Kinase</keyword>
<evidence type="ECO:0000256" key="11">
    <source>
        <dbReference type="SAM" id="Phobius"/>
    </source>
</evidence>
<dbReference type="CDD" id="cd00075">
    <property type="entry name" value="HATPase"/>
    <property type="match status" value="1"/>
</dbReference>
<dbReference type="PRINTS" id="PR00344">
    <property type="entry name" value="BCTRLSENSOR"/>
</dbReference>
<dbReference type="Gene3D" id="3.30.565.10">
    <property type="entry name" value="Histidine kinase-like ATPase, C-terminal domain"/>
    <property type="match status" value="1"/>
</dbReference>
<evidence type="ECO:0000256" key="3">
    <source>
        <dbReference type="ARBA" id="ARBA00012438"/>
    </source>
</evidence>
<evidence type="ECO:0000256" key="4">
    <source>
        <dbReference type="ARBA" id="ARBA00022475"/>
    </source>
</evidence>
<dbReference type="EC" id="2.7.13.3" evidence="3"/>
<dbReference type="InterPro" id="IPR036097">
    <property type="entry name" value="HisK_dim/P_sf"/>
</dbReference>
<keyword evidence="8" id="KW-0902">Two-component regulatory system</keyword>
<accession>A0A560FQ47</accession>
<gene>
    <name evidence="13" type="ORF">FBZ89_102503</name>
</gene>
<dbReference type="GO" id="GO:0000155">
    <property type="term" value="F:phosphorelay sensor kinase activity"/>
    <property type="evidence" value="ECO:0007669"/>
    <property type="project" value="InterPro"/>
</dbReference>
<evidence type="ECO:0000256" key="2">
    <source>
        <dbReference type="ARBA" id="ARBA00004651"/>
    </source>
</evidence>
<keyword evidence="6" id="KW-0808">Transferase</keyword>
<feature type="transmembrane region" description="Helical" evidence="11">
    <location>
        <begin position="188"/>
        <end position="209"/>
    </location>
</feature>
<dbReference type="InterPro" id="IPR004358">
    <property type="entry name" value="Sig_transdc_His_kin-like_C"/>
</dbReference>
<name>A0A560FQ47_9PROT</name>
<protein>
    <recommendedName>
        <fullName evidence="3">histidine kinase</fullName>
        <ecNumber evidence="3">2.7.13.3</ecNumber>
    </recommendedName>
</protein>
<dbReference type="InterPro" id="IPR050980">
    <property type="entry name" value="2C_sensor_his_kinase"/>
</dbReference>
<dbReference type="AlphaFoldDB" id="A0A560FQ47"/>
<dbReference type="PANTHER" id="PTHR44936:SF9">
    <property type="entry name" value="SENSOR PROTEIN CREC"/>
    <property type="match status" value="1"/>
</dbReference>
<dbReference type="InterPro" id="IPR005467">
    <property type="entry name" value="His_kinase_dom"/>
</dbReference>